<dbReference type="Proteomes" id="UP001231189">
    <property type="component" value="Unassembled WGS sequence"/>
</dbReference>
<dbReference type="Pfam" id="PF05577">
    <property type="entry name" value="Peptidase_S28"/>
    <property type="match status" value="1"/>
</dbReference>
<name>A0AAD8WAF1_LOLMU</name>
<dbReference type="FunFam" id="1.20.120.980:FF:000001">
    <property type="entry name" value="Dipeptidyl peptidase 7"/>
    <property type="match status" value="1"/>
</dbReference>
<evidence type="ECO:0000256" key="1">
    <source>
        <dbReference type="ARBA" id="ARBA00011079"/>
    </source>
</evidence>
<gene>
    <name evidence="7" type="ORF">QYE76_064909</name>
</gene>
<dbReference type="Gene3D" id="1.20.120.980">
    <property type="entry name" value="Serine carboxypeptidase S28, SKS domain"/>
    <property type="match status" value="1"/>
</dbReference>
<reference evidence="7" key="1">
    <citation type="submission" date="2023-07" db="EMBL/GenBank/DDBJ databases">
        <title>A chromosome-level genome assembly of Lolium multiflorum.</title>
        <authorList>
            <person name="Chen Y."/>
            <person name="Copetti D."/>
            <person name="Kolliker R."/>
            <person name="Studer B."/>
        </authorList>
    </citation>
    <scope>NUCLEOTIDE SEQUENCE</scope>
    <source>
        <strain evidence="7">02402/16</strain>
        <tissue evidence="7">Leaf</tissue>
    </source>
</reference>
<dbReference type="GO" id="GO:0008239">
    <property type="term" value="F:dipeptidyl-peptidase activity"/>
    <property type="evidence" value="ECO:0007669"/>
    <property type="project" value="TreeGrafter"/>
</dbReference>
<evidence type="ECO:0000256" key="3">
    <source>
        <dbReference type="ARBA" id="ARBA00022729"/>
    </source>
</evidence>
<dbReference type="InterPro" id="IPR029058">
    <property type="entry name" value="AB_hydrolase_fold"/>
</dbReference>
<protein>
    <recommendedName>
        <fullName evidence="9">Lysosomal Pro-X carboxypeptidase</fullName>
    </recommendedName>
</protein>
<accession>A0AAD8WAF1</accession>
<dbReference type="PANTHER" id="PTHR11010">
    <property type="entry name" value="PROTEASE S28 PRO-X CARBOXYPEPTIDASE-RELATED"/>
    <property type="match status" value="1"/>
</dbReference>
<dbReference type="Gene3D" id="3.40.50.1820">
    <property type="entry name" value="alpha/beta hydrolase"/>
    <property type="match status" value="1"/>
</dbReference>
<feature type="signal peptide" evidence="6">
    <location>
        <begin position="1"/>
        <end position="23"/>
    </location>
</feature>
<dbReference type="GO" id="GO:0006508">
    <property type="term" value="P:proteolysis"/>
    <property type="evidence" value="ECO:0007669"/>
    <property type="project" value="UniProtKB-KW"/>
</dbReference>
<keyword evidence="3 6" id="KW-0732">Signal</keyword>
<keyword evidence="2" id="KW-0645">Protease</keyword>
<dbReference type="AlphaFoldDB" id="A0AAD8WAF1"/>
<keyword evidence="8" id="KW-1185">Reference proteome</keyword>
<evidence type="ECO:0000256" key="6">
    <source>
        <dbReference type="SAM" id="SignalP"/>
    </source>
</evidence>
<evidence type="ECO:0000256" key="2">
    <source>
        <dbReference type="ARBA" id="ARBA00022670"/>
    </source>
</evidence>
<evidence type="ECO:0000256" key="5">
    <source>
        <dbReference type="ARBA" id="ARBA00023180"/>
    </source>
</evidence>
<evidence type="ECO:0000313" key="8">
    <source>
        <dbReference type="Proteomes" id="UP001231189"/>
    </source>
</evidence>
<keyword evidence="5" id="KW-0325">Glycoprotein</keyword>
<keyword evidence="4" id="KW-0378">Hydrolase</keyword>
<sequence>MERRIIVLLSLLLTLLLSGHASAAGGTQARRRRHTSPLAHRHRVITAEAAATAAGPGVPAMVQYETRYYTQRLDHFNAAPASYRTFQQRYLVNATYWGGKTAPIFVYAGNEGNVELFTNNTGFMWELAPSFRAMLVFIEHRYYGHSVPFGSEEAAFRNTSTAGYLTTTQAIADYATLVQSLKSNLSAHAAPVIVFGGSYGGMLAAWMRMKYPHVVIGAVASSAPILSFYGLAEPYAFYDIISNDFKSESQNCHDVLMNSWKELDKALSNEAGRAKLNSTFKMCRASSVDALPNLLDTAIVYSAMTDYPTESGFLTPLPPYPVKAICRAIDHPSAGKDTFSRINDALMVYYNYTGHADCLGDAEENDPYGMYDGWDWQACTEMILMSYGIRNGSVLPPEPFNFTELLDGCRASTGLPPRPYWITTEFGGFDIAHVLKRTASNIVFFNGLRDPWSSGGVLKSISKSIIALVEPKGSHHVDLRFSSKEDPDWLKQVRVKETRIIAHWLRQYYKDEAMGHK</sequence>
<proteinExistence type="inferred from homology"/>
<dbReference type="PANTHER" id="PTHR11010:SF118">
    <property type="entry name" value="OS11G0156200 PROTEIN"/>
    <property type="match status" value="1"/>
</dbReference>
<evidence type="ECO:0000256" key="4">
    <source>
        <dbReference type="ARBA" id="ARBA00022801"/>
    </source>
</evidence>
<dbReference type="GO" id="GO:0070008">
    <property type="term" value="F:serine-type exopeptidase activity"/>
    <property type="evidence" value="ECO:0007669"/>
    <property type="project" value="InterPro"/>
</dbReference>
<evidence type="ECO:0008006" key="9">
    <source>
        <dbReference type="Google" id="ProtNLM"/>
    </source>
</evidence>
<dbReference type="EMBL" id="JAUUTY010000004">
    <property type="protein sequence ID" value="KAK1647104.1"/>
    <property type="molecule type" value="Genomic_DNA"/>
</dbReference>
<comment type="similarity">
    <text evidence="1">Belongs to the peptidase S28 family.</text>
</comment>
<dbReference type="InterPro" id="IPR042269">
    <property type="entry name" value="Ser_carbopepase_S28_SKS"/>
</dbReference>
<dbReference type="InterPro" id="IPR008758">
    <property type="entry name" value="Peptidase_S28"/>
</dbReference>
<comment type="caution">
    <text evidence="7">The sequence shown here is derived from an EMBL/GenBank/DDBJ whole genome shotgun (WGS) entry which is preliminary data.</text>
</comment>
<feature type="chain" id="PRO_5042115342" description="Lysosomal Pro-X carboxypeptidase" evidence="6">
    <location>
        <begin position="24"/>
        <end position="517"/>
    </location>
</feature>
<organism evidence="7 8">
    <name type="scientific">Lolium multiflorum</name>
    <name type="common">Italian ryegrass</name>
    <name type="synonym">Lolium perenne subsp. multiflorum</name>
    <dbReference type="NCBI Taxonomy" id="4521"/>
    <lineage>
        <taxon>Eukaryota</taxon>
        <taxon>Viridiplantae</taxon>
        <taxon>Streptophyta</taxon>
        <taxon>Embryophyta</taxon>
        <taxon>Tracheophyta</taxon>
        <taxon>Spermatophyta</taxon>
        <taxon>Magnoliopsida</taxon>
        <taxon>Liliopsida</taxon>
        <taxon>Poales</taxon>
        <taxon>Poaceae</taxon>
        <taxon>BOP clade</taxon>
        <taxon>Pooideae</taxon>
        <taxon>Poodae</taxon>
        <taxon>Poeae</taxon>
        <taxon>Poeae Chloroplast Group 2 (Poeae type)</taxon>
        <taxon>Loliodinae</taxon>
        <taxon>Loliinae</taxon>
        <taxon>Lolium</taxon>
    </lineage>
</organism>
<dbReference type="SUPFAM" id="SSF53474">
    <property type="entry name" value="alpha/beta-Hydrolases"/>
    <property type="match status" value="1"/>
</dbReference>
<evidence type="ECO:0000313" key="7">
    <source>
        <dbReference type="EMBL" id="KAK1647104.1"/>
    </source>
</evidence>